<keyword evidence="3" id="KW-1185">Reference proteome</keyword>
<gene>
    <name evidence="2" type="ORF">HanXRQr2_Chr11g0472121</name>
</gene>
<organism evidence="2 3">
    <name type="scientific">Helianthus annuus</name>
    <name type="common">Common sunflower</name>
    <dbReference type="NCBI Taxonomy" id="4232"/>
    <lineage>
        <taxon>Eukaryota</taxon>
        <taxon>Viridiplantae</taxon>
        <taxon>Streptophyta</taxon>
        <taxon>Embryophyta</taxon>
        <taxon>Tracheophyta</taxon>
        <taxon>Spermatophyta</taxon>
        <taxon>Magnoliopsida</taxon>
        <taxon>eudicotyledons</taxon>
        <taxon>Gunneridae</taxon>
        <taxon>Pentapetalae</taxon>
        <taxon>asterids</taxon>
        <taxon>campanulids</taxon>
        <taxon>Asterales</taxon>
        <taxon>Asteraceae</taxon>
        <taxon>Asteroideae</taxon>
        <taxon>Heliantheae alliance</taxon>
        <taxon>Heliantheae</taxon>
        <taxon>Helianthus</taxon>
    </lineage>
</organism>
<comment type="caution">
    <text evidence="2">The sequence shown here is derived from an EMBL/GenBank/DDBJ whole genome shotgun (WGS) entry which is preliminary data.</text>
</comment>
<name>A0A9K3HL86_HELAN</name>
<keyword evidence="1" id="KW-1133">Transmembrane helix</keyword>
<reference evidence="2" key="2">
    <citation type="submission" date="2020-06" db="EMBL/GenBank/DDBJ databases">
        <title>Helianthus annuus Genome sequencing and assembly Release 2.</title>
        <authorList>
            <person name="Gouzy J."/>
            <person name="Langlade N."/>
            <person name="Munos S."/>
        </authorList>
    </citation>
    <scope>NUCLEOTIDE SEQUENCE</scope>
    <source>
        <tissue evidence="2">Leaves</tissue>
    </source>
</reference>
<feature type="transmembrane region" description="Helical" evidence="1">
    <location>
        <begin position="17"/>
        <end position="36"/>
    </location>
</feature>
<protein>
    <submittedName>
        <fullName evidence="2">Uncharacterized protein</fullName>
    </submittedName>
</protein>
<keyword evidence="1" id="KW-0472">Membrane</keyword>
<dbReference type="Gramene" id="mRNA:HanXRQr2_Chr11g0472121">
    <property type="protein sequence ID" value="mRNA:HanXRQr2_Chr11g0472121"/>
    <property type="gene ID" value="HanXRQr2_Chr11g0472121"/>
</dbReference>
<reference evidence="2" key="1">
    <citation type="journal article" date="2017" name="Nature">
        <title>The sunflower genome provides insights into oil metabolism, flowering and Asterid evolution.</title>
        <authorList>
            <person name="Badouin H."/>
            <person name="Gouzy J."/>
            <person name="Grassa C.J."/>
            <person name="Murat F."/>
            <person name="Staton S.E."/>
            <person name="Cottret L."/>
            <person name="Lelandais-Briere C."/>
            <person name="Owens G.L."/>
            <person name="Carrere S."/>
            <person name="Mayjonade B."/>
            <person name="Legrand L."/>
            <person name="Gill N."/>
            <person name="Kane N.C."/>
            <person name="Bowers J.E."/>
            <person name="Hubner S."/>
            <person name="Bellec A."/>
            <person name="Berard A."/>
            <person name="Berges H."/>
            <person name="Blanchet N."/>
            <person name="Boniface M.C."/>
            <person name="Brunel D."/>
            <person name="Catrice O."/>
            <person name="Chaidir N."/>
            <person name="Claudel C."/>
            <person name="Donnadieu C."/>
            <person name="Faraut T."/>
            <person name="Fievet G."/>
            <person name="Helmstetter N."/>
            <person name="King M."/>
            <person name="Knapp S.J."/>
            <person name="Lai Z."/>
            <person name="Le Paslier M.C."/>
            <person name="Lippi Y."/>
            <person name="Lorenzon L."/>
            <person name="Mandel J.R."/>
            <person name="Marage G."/>
            <person name="Marchand G."/>
            <person name="Marquand E."/>
            <person name="Bret-Mestries E."/>
            <person name="Morien E."/>
            <person name="Nambeesan S."/>
            <person name="Nguyen T."/>
            <person name="Pegot-Espagnet P."/>
            <person name="Pouilly N."/>
            <person name="Raftis F."/>
            <person name="Sallet E."/>
            <person name="Schiex T."/>
            <person name="Thomas J."/>
            <person name="Vandecasteele C."/>
            <person name="Vares D."/>
            <person name="Vear F."/>
            <person name="Vautrin S."/>
            <person name="Crespi M."/>
            <person name="Mangin B."/>
            <person name="Burke J.M."/>
            <person name="Salse J."/>
            <person name="Munos S."/>
            <person name="Vincourt P."/>
            <person name="Rieseberg L.H."/>
            <person name="Langlade N.B."/>
        </authorList>
    </citation>
    <scope>NUCLEOTIDE SEQUENCE</scope>
    <source>
        <tissue evidence="2">Leaves</tissue>
    </source>
</reference>
<sequence>MVVVWLVPTKICGLWCWWWQSVVLYTPGLRFIWFLIRRFFFRLLWSFYCFRGNPSRGSDSRWRRRWCIDDLSRHCNC</sequence>
<accession>A0A9K3HL86</accession>
<dbReference type="AlphaFoldDB" id="A0A9K3HL86"/>
<evidence type="ECO:0000313" key="2">
    <source>
        <dbReference type="EMBL" id="KAF5780459.1"/>
    </source>
</evidence>
<dbReference type="EMBL" id="MNCJ02000326">
    <property type="protein sequence ID" value="KAF5780459.1"/>
    <property type="molecule type" value="Genomic_DNA"/>
</dbReference>
<evidence type="ECO:0000256" key="1">
    <source>
        <dbReference type="SAM" id="Phobius"/>
    </source>
</evidence>
<dbReference type="Proteomes" id="UP000215914">
    <property type="component" value="Unassembled WGS sequence"/>
</dbReference>
<keyword evidence="1" id="KW-0812">Transmembrane</keyword>
<proteinExistence type="predicted"/>
<evidence type="ECO:0000313" key="3">
    <source>
        <dbReference type="Proteomes" id="UP000215914"/>
    </source>
</evidence>